<keyword evidence="3 4" id="KW-0862">Zinc</keyword>
<dbReference type="GO" id="GO:0017136">
    <property type="term" value="F:histone deacetylase activity, NAD-dependent"/>
    <property type="evidence" value="ECO:0007669"/>
    <property type="project" value="TreeGrafter"/>
</dbReference>
<dbReference type="NCBIfam" id="NF001753">
    <property type="entry name" value="PRK00481.1-3"/>
    <property type="match status" value="1"/>
</dbReference>
<feature type="binding site" evidence="3">
    <location>
        <begin position="109"/>
        <end position="112"/>
    </location>
    <ligand>
        <name>NAD(+)</name>
        <dbReference type="ChEBI" id="CHEBI:57540"/>
    </ligand>
</feature>
<dbReference type="SUPFAM" id="SSF52467">
    <property type="entry name" value="DHS-like NAD/FAD-binding domain"/>
    <property type="match status" value="1"/>
</dbReference>
<feature type="binding site" evidence="3">
    <location>
        <begin position="195"/>
        <end position="197"/>
    </location>
    <ligand>
        <name>NAD(+)</name>
        <dbReference type="ChEBI" id="CHEBI:57540"/>
    </ligand>
</feature>
<feature type="binding site" evidence="3">
    <location>
        <begin position="31"/>
        <end position="50"/>
    </location>
    <ligand>
        <name>NAD(+)</name>
        <dbReference type="ChEBI" id="CHEBI:57540"/>
    </ligand>
</feature>
<dbReference type="PANTHER" id="PTHR11085:SF4">
    <property type="entry name" value="NAD-DEPENDENT PROTEIN DEACYLASE"/>
    <property type="match status" value="1"/>
</dbReference>
<feature type="binding site" evidence="3">
    <location>
        <position position="78"/>
    </location>
    <ligand>
        <name>substrate</name>
    </ligand>
</feature>
<dbReference type="EC" id="2.3.1.286" evidence="3"/>
<reference evidence="6" key="1">
    <citation type="journal article" date="2020" name="mSystems">
        <title>Genome- and Community-Level Interaction Insights into Carbon Utilization and Element Cycling Functions of Hydrothermarchaeota in Hydrothermal Sediment.</title>
        <authorList>
            <person name="Zhou Z."/>
            <person name="Liu Y."/>
            <person name="Xu W."/>
            <person name="Pan J."/>
            <person name="Luo Z.H."/>
            <person name="Li M."/>
        </authorList>
    </citation>
    <scope>NUCLEOTIDE SEQUENCE [LARGE SCALE GENOMIC DNA]</scope>
    <source>
        <strain evidence="6">HyVt-19</strain>
    </source>
</reference>
<dbReference type="InterPro" id="IPR003000">
    <property type="entry name" value="Sirtuin"/>
</dbReference>
<feature type="binding site" evidence="3">
    <location>
        <position position="239"/>
    </location>
    <ligand>
        <name>NAD(+)</name>
        <dbReference type="ChEBI" id="CHEBI:57540"/>
    </ligand>
</feature>
<dbReference type="InterPro" id="IPR027546">
    <property type="entry name" value="Sirtuin_class_III"/>
</dbReference>
<dbReference type="Proteomes" id="UP000886355">
    <property type="component" value="Unassembled WGS sequence"/>
</dbReference>
<evidence type="ECO:0000256" key="2">
    <source>
        <dbReference type="ARBA" id="ARBA00023027"/>
    </source>
</evidence>
<dbReference type="HAMAP" id="MF_01121">
    <property type="entry name" value="Sirtuin_ClassIII"/>
    <property type="match status" value="1"/>
</dbReference>
<evidence type="ECO:0000256" key="3">
    <source>
        <dbReference type="HAMAP-Rule" id="MF_01121"/>
    </source>
</evidence>
<feature type="binding site" evidence="3 4">
    <location>
        <position position="138"/>
    </location>
    <ligand>
        <name>Zn(2+)</name>
        <dbReference type="ChEBI" id="CHEBI:29105"/>
    </ligand>
</feature>
<dbReference type="GO" id="GO:0008270">
    <property type="term" value="F:zinc ion binding"/>
    <property type="evidence" value="ECO:0007669"/>
    <property type="project" value="UniProtKB-UniRule"/>
</dbReference>
<evidence type="ECO:0000256" key="1">
    <source>
        <dbReference type="ARBA" id="ARBA00022679"/>
    </source>
</evidence>
<name>A0A7C1AY92_9BACT</name>
<comment type="subcellular location">
    <subcellularLocation>
        <location evidence="3">Cytoplasm</location>
    </subcellularLocation>
</comment>
<evidence type="ECO:0000259" key="5">
    <source>
        <dbReference type="PROSITE" id="PS50305"/>
    </source>
</evidence>
<comment type="catalytic activity">
    <reaction evidence="3">
        <text>N(6)-acetyl-L-lysyl-[protein] + NAD(+) + H2O = 2''-O-acetyl-ADP-D-ribose + nicotinamide + L-lysyl-[protein]</text>
        <dbReference type="Rhea" id="RHEA:43636"/>
        <dbReference type="Rhea" id="RHEA-COMP:9752"/>
        <dbReference type="Rhea" id="RHEA-COMP:10731"/>
        <dbReference type="ChEBI" id="CHEBI:15377"/>
        <dbReference type="ChEBI" id="CHEBI:17154"/>
        <dbReference type="ChEBI" id="CHEBI:29969"/>
        <dbReference type="ChEBI" id="CHEBI:57540"/>
        <dbReference type="ChEBI" id="CHEBI:61930"/>
        <dbReference type="ChEBI" id="CHEBI:83767"/>
        <dbReference type="EC" id="2.3.1.286"/>
    </reaction>
</comment>
<comment type="domain">
    <text evidence="3">2 residues (Tyr-75 and Arg-78) present in a large hydrophobic pocket are probably involved in substrate specificity. They are important for desuccinylation activity, but dispensable for deacetylation activity.</text>
</comment>
<dbReference type="InterPro" id="IPR050134">
    <property type="entry name" value="NAD-dep_sirtuin_deacylases"/>
</dbReference>
<dbReference type="GO" id="GO:0036054">
    <property type="term" value="F:protein-malonyllysine demalonylase activity"/>
    <property type="evidence" value="ECO:0007669"/>
    <property type="project" value="InterPro"/>
</dbReference>
<dbReference type="InterPro" id="IPR026590">
    <property type="entry name" value="Ssirtuin_cat_dom"/>
</dbReference>
<evidence type="ECO:0000256" key="4">
    <source>
        <dbReference type="PROSITE-ProRule" id="PRU00236"/>
    </source>
</evidence>
<comment type="similarity">
    <text evidence="3">Belongs to the sirtuin family. Class III subfamily.</text>
</comment>
<dbReference type="AlphaFoldDB" id="A0A7C1AY92"/>
<dbReference type="PANTHER" id="PTHR11085">
    <property type="entry name" value="NAD-DEPENDENT PROTEIN DEACYLASE SIRTUIN-5, MITOCHONDRIAL-RELATED"/>
    <property type="match status" value="1"/>
</dbReference>
<dbReference type="PROSITE" id="PS50305">
    <property type="entry name" value="SIRTUIN"/>
    <property type="match status" value="1"/>
</dbReference>
<comment type="caution">
    <text evidence="6">The sequence shown here is derived from an EMBL/GenBank/DDBJ whole genome shotgun (WGS) entry which is preliminary data.</text>
</comment>
<accession>A0A7C1AY92</accession>
<comment type="function">
    <text evidence="3">NAD-dependent lysine deacetylase and desuccinylase that specifically removes acetyl and succinyl groups on target proteins. Modulates the activities of several proteins which are inactive in their acylated form.</text>
</comment>
<feature type="binding site" evidence="3">
    <location>
        <position position="75"/>
    </location>
    <ligand>
        <name>substrate</name>
    </ligand>
</feature>
<keyword evidence="2 3" id="KW-0520">NAD</keyword>
<dbReference type="InterPro" id="IPR026591">
    <property type="entry name" value="Sirtuin_cat_small_dom_sf"/>
</dbReference>
<comment type="catalytic activity">
    <reaction evidence="3">
        <text>N(6)-succinyl-L-lysyl-[protein] + NAD(+) + H2O = 2''-O-succinyl-ADP-D-ribose + nicotinamide + L-lysyl-[protein]</text>
        <dbReference type="Rhea" id="RHEA:47668"/>
        <dbReference type="Rhea" id="RHEA-COMP:9752"/>
        <dbReference type="Rhea" id="RHEA-COMP:11877"/>
        <dbReference type="ChEBI" id="CHEBI:15377"/>
        <dbReference type="ChEBI" id="CHEBI:17154"/>
        <dbReference type="ChEBI" id="CHEBI:29969"/>
        <dbReference type="ChEBI" id="CHEBI:57540"/>
        <dbReference type="ChEBI" id="CHEBI:87830"/>
        <dbReference type="ChEBI" id="CHEBI:87832"/>
    </reaction>
</comment>
<organism evidence="6">
    <name type="scientific">Thermodesulforhabdus norvegica</name>
    <dbReference type="NCBI Taxonomy" id="39841"/>
    <lineage>
        <taxon>Bacteria</taxon>
        <taxon>Pseudomonadati</taxon>
        <taxon>Thermodesulfobacteriota</taxon>
        <taxon>Syntrophobacteria</taxon>
        <taxon>Syntrophobacterales</taxon>
        <taxon>Thermodesulforhabdaceae</taxon>
        <taxon>Thermodesulforhabdus</taxon>
    </lineage>
</organism>
<dbReference type="Gene3D" id="3.30.1600.10">
    <property type="entry name" value="SIR2/SIRT2 'Small Domain"/>
    <property type="match status" value="1"/>
</dbReference>
<gene>
    <name evidence="3" type="primary">cobB</name>
    <name evidence="6" type="ORF">ENG14_03700</name>
</gene>
<dbReference type="Pfam" id="PF02146">
    <property type="entry name" value="SIR2"/>
    <property type="match status" value="1"/>
</dbReference>
<feature type="binding site" evidence="3 4">
    <location>
        <position position="158"/>
    </location>
    <ligand>
        <name>Zn(2+)</name>
        <dbReference type="ChEBI" id="CHEBI:29105"/>
    </ligand>
</feature>
<feature type="binding site" evidence="3 4">
    <location>
        <position position="135"/>
    </location>
    <ligand>
        <name>Zn(2+)</name>
        <dbReference type="ChEBI" id="CHEBI:29105"/>
    </ligand>
</feature>
<dbReference type="GO" id="GO:0036055">
    <property type="term" value="F:protein-succinyllysine desuccinylase activity"/>
    <property type="evidence" value="ECO:0007669"/>
    <property type="project" value="UniProtKB-UniRule"/>
</dbReference>
<evidence type="ECO:0000313" key="6">
    <source>
        <dbReference type="EMBL" id="HDL89988.1"/>
    </source>
</evidence>
<feature type="binding site" evidence="3">
    <location>
        <begin position="221"/>
        <end position="223"/>
    </location>
    <ligand>
        <name>NAD(+)</name>
        <dbReference type="ChEBI" id="CHEBI:57540"/>
    </ligand>
</feature>
<dbReference type="CDD" id="cd01412">
    <property type="entry name" value="SIRT5_Af1_CobB"/>
    <property type="match status" value="1"/>
</dbReference>
<dbReference type="InterPro" id="IPR029035">
    <property type="entry name" value="DHS-like_NAD/FAD-binding_dom"/>
</dbReference>
<keyword evidence="3 4" id="KW-0479">Metal-binding</keyword>
<feature type="domain" description="Deacetylase sirtuin-type" evidence="5">
    <location>
        <begin position="6"/>
        <end position="248"/>
    </location>
</feature>
<feature type="active site" description="Proton acceptor" evidence="3 4">
    <location>
        <position position="127"/>
    </location>
</feature>
<comment type="cofactor">
    <cofactor evidence="3">
        <name>Zn(2+)</name>
        <dbReference type="ChEBI" id="CHEBI:29105"/>
    </cofactor>
    <text evidence="3">Binds 1 zinc ion per subunit.</text>
</comment>
<dbReference type="Gene3D" id="3.40.50.1220">
    <property type="entry name" value="TPP-binding domain"/>
    <property type="match status" value="1"/>
</dbReference>
<keyword evidence="3" id="KW-0963">Cytoplasm</keyword>
<sequence>MALNNSRTLRDKILKARELILSSEYVVVLTGAGISAESGVPTFRGSDGIWRNYNAMELATPEAFNTNPKLVWEFYLWRRRLIASCNPNPAHYALVKLEQKVPFFTLITQNVDGLHHKAGSKNVLEIHGNLWRVRCTRCGRNEYDTRTEMDIPPRCDSCDGILRPDVVWFGETLSTDVLAEAINSLKKADILLIVGTSGVVEPAASFGMIARQDGAFVIEVNLEKTPRSGFYNLTITGKAGEVLPQIVG</sequence>
<protein>
    <recommendedName>
        <fullName evidence="3">NAD-dependent protein deacylase</fullName>
        <ecNumber evidence="3">2.3.1.286</ecNumber>
    </recommendedName>
    <alternativeName>
        <fullName evidence="3">Regulatory protein SIR2 homolog</fullName>
    </alternativeName>
</protein>
<dbReference type="GO" id="GO:0070403">
    <property type="term" value="F:NAD+ binding"/>
    <property type="evidence" value="ECO:0007669"/>
    <property type="project" value="UniProtKB-UniRule"/>
</dbReference>
<dbReference type="GO" id="GO:0005737">
    <property type="term" value="C:cytoplasm"/>
    <property type="evidence" value="ECO:0007669"/>
    <property type="project" value="UniProtKB-SubCell"/>
</dbReference>
<proteinExistence type="inferred from homology"/>
<dbReference type="EMBL" id="DQZW01000175">
    <property type="protein sequence ID" value="HDL89988.1"/>
    <property type="molecule type" value="Genomic_DNA"/>
</dbReference>
<feature type="binding site" evidence="3 4">
    <location>
        <position position="155"/>
    </location>
    <ligand>
        <name>Zn(2+)</name>
        <dbReference type="ChEBI" id="CHEBI:29105"/>
    </ligand>
</feature>
<keyword evidence="1" id="KW-0808">Transferase</keyword>